<dbReference type="EMBL" id="QNGE01007508">
    <property type="protein sequence ID" value="KAA3671012.1"/>
    <property type="molecule type" value="Genomic_DNA"/>
</dbReference>
<evidence type="ECO:0008006" key="4">
    <source>
        <dbReference type="Google" id="ProtNLM"/>
    </source>
</evidence>
<organism evidence="2 3">
    <name type="scientific">Paragonimus westermani</name>
    <dbReference type="NCBI Taxonomy" id="34504"/>
    <lineage>
        <taxon>Eukaryota</taxon>
        <taxon>Metazoa</taxon>
        <taxon>Spiralia</taxon>
        <taxon>Lophotrochozoa</taxon>
        <taxon>Platyhelminthes</taxon>
        <taxon>Trematoda</taxon>
        <taxon>Digenea</taxon>
        <taxon>Plagiorchiida</taxon>
        <taxon>Troglotremata</taxon>
        <taxon>Troglotrematidae</taxon>
        <taxon>Paragonimus</taxon>
    </lineage>
</organism>
<dbReference type="GO" id="GO:0003887">
    <property type="term" value="F:DNA-directed DNA polymerase activity"/>
    <property type="evidence" value="ECO:0007669"/>
    <property type="project" value="TreeGrafter"/>
</dbReference>
<accession>A0A5J4N652</accession>
<dbReference type="GO" id="GO:0006271">
    <property type="term" value="P:DNA strand elongation involved in DNA replication"/>
    <property type="evidence" value="ECO:0007669"/>
    <property type="project" value="TreeGrafter"/>
</dbReference>
<sequence>YLFLLATKEILVADSETDSPVPKSRRSRKPPANDGNEPSLNHPLSSLQVERSPKSLASPGKHAAPQLDLMGMRNPHRRQVMKTFTDEDGFMVTEKVWEGASDEEDISKAVPPTHAVVGHSVAPDTPPVAAVVPENTTACLTGAPTLGTSKPGRTAKAGAKRPVSKQASLSSFFKRA</sequence>
<dbReference type="GO" id="GO:0043625">
    <property type="term" value="C:delta DNA polymerase complex"/>
    <property type="evidence" value="ECO:0007669"/>
    <property type="project" value="InterPro"/>
</dbReference>
<dbReference type="PANTHER" id="PTHR17598">
    <property type="entry name" value="DNA POLYMERASE DELTA SUBUNIT 3"/>
    <property type="match status" value="1"/>
</dbReference>
<reference evidence="2 3" key="1">
    <citation type="journal article" date="2019" name="Gigascience">
        <title>Whole-genome sequence of the oriental lung fluke Paragonimus westermani.</title>
        <authorList>
            <person name="Oey H."/>
            <person name="Zakrzewski M."/>
            <person name="Narain K."/>
            <person name="Devi K.R."/>
            <person name="Agatsuma T."/>
            <person name="Nawaratna S."/>
            <person name="Gobert G.N."/>
            <person name="Jones M.K."/>
            <person name="Ragan M.A."/>
            <person name="McManus D.P."/>
            <person name="Krause L."/>
        </authorList>
    </citation>
    <scope>NUCLEOTIDE SEQUENCE [LARGE SCALE GENOMIC DNA]</scope>
    <source>
        <strain evidence="2 3">IND2009</strain>
    </source>
</reference>
<dbReference type="AlphaFoldDB" id="A0A5J4N652"/>
<dbReference type="Pfam" id="PF09507">
    <property type="entry name" value="CDC27"/>
    <property type="match status" value="1"/>
</dbReference>
<gene>
    <name evidence="2" type="ORF">DEA37_0001158</name>
</gene>
<feature type="compositionally biased region" description="Polar residues" evidence="1">
    <location>
        <begin position="36"/>
        <end position="49"/>
    </location>
</feature>
<dbReference type="PANTHER" id="PTHR17598:SF13">
    <property type="entry name" value="DNA POLYMERASE DELTA SUBUNIT 3"/>
    <property type="match status" value="1"/>
</dbReference>
<feature type="region of interest" description="Disordered" evidence="1">
    <location>
        <begin position="13"/>
        <end position="75"/>
    </location>
</feature>
<evidence type="ECO:0000313" key="2">
    <source>
        <dbReference type="EMBL" id="KAA3671012.1"/>
    </source>
</evidence>
<protein>
    <recommendedName>
        <fullName evidence="4">DNA polymerase delta subunit 3</fullName>
    </recommendedName>
</protein>
<dbReference type="InterPro" id="IPR019038">
    <property type="entry name" value="POLD3"/>
</dbReference>
<dbReference type="GO" id="GO:0006297">
    <property type="term" value="P:nucleotide-excision repair, DNA gap filling"/>
    <property type="evidence" value="ECO:0007669"/>
    <property type="project" value="TreeGrafter"/>
</dbReference>
<proteinExistence type="predicted"/>
<feature type="compositionally biased region" description="Polar residues" evidence="1">
    <location>
        <begin position="165"/>
        <end position="176"/>
    </location>
</feature>
<name>A0A5J4N652_9TREM</name>
<evidence type="ECO:0000313" key="3">
    <source>
        <dbReference type="Proteomes" id="UP000324629"/>
    </source>
</evidence>
<dbReference type="GO" id="GO:1904161">
    <property type="term" value="P:DNA synthesis involved in UV-damage excision repair"/>
    <property type="evidence" value="ECO:0007669"/>
    <property type="project" value="TreeGrafter"/>
</dbReference>
<dbReference type="Proteomes" id="UP000324629">
    <property type="component" value="Unassembled WGS sequence"/>
</dbReference>
<evidence type="ECO:0000256" key="1">
    <source>
        <dbReference type="SAM" id="MobiDB-lite"/>
    </source>
</evidence>
<keyword evidence="3" id="KW-1185">Reference proteome</keyword>
<comment type="caution">
    <text evidence="2">The sequence shown here is derived from an EMBL/GenBank/DDBJ whole genome shotgun (WGS) entry which is preliminary data.</text>
</comment>
<feature type="region of interest" description="Disordered" evidence="1">
    <location>
        <begin position="142"/>
        <end position="176"/>
    </location>
</feature>
<feature type="non-terminal residue" evidence="2">
    <location>
        <position position="1"/>
    </location>
</feature>